<dbReference type="RefSeq" id="WP_188696412.1">
    <property type="nucleotide sequence ID" value="NZ_BMLS01000004.1"/>
</dbReference>
<dbReference type="InterPro" id="IPR012902">
    <property type="entry name" value="N_methyl_site"/>
</dbReference>
<organism evidence="11 12">
    <name type="scientific">Bowmanella pacifica</name>
    <dbReference type="NCBI Taxonomy" id="502051"/>
    <lineage>
        <taxon>Bacteria</taxon>
        <taxon>Pseudomonadati</taxon>
        <taxon>Pseudomonadota</taxon>
        <taxon>Gammaproteobacteria</taxon>
        <taxon>Alteromonadales</taxon>
        <taxon>Alteromonadaceae</taxon>
        <taxon>Bowmanella</taxon>
    </lineage>
</organism>
<keyword evidence="4" id="KW-0488">Methylation</keyword>
<evidence type="ECO:0000313" key="11">
    <source>
        <dbReference type="EMBL" id="GGO71691.1"/>
    </source>
</evidence>
<dbReference type="InterPro" id="IPR049875">
    <property type="entry name" value="TypeII_GspH"/>
</dbReference>
<evidence type="ECO:0000256" key="3">
    <source>
        <dbReference type="ARBA" id="ARBA00022475"/>
    </source>
</evidence>
<sequence length="206" mass="23409">MPGQHPQFSRHVQGFTLLEVMLVLLLMGLIVSTVTFTALGKSAEQKLEEQAQRFAVVVNMASDFAVLNQQELGLRIEEGSYYFVYLDEEQKWQRIEQDKVFEQRELEEDVTLALELDDLPWQEEESLFDQGLFDETLSVSEDEVAIGEEEEKLPPPQVLLLSSGEITPFSLTFQFEPSFGNEEPAAFRVDAVDMPPLQVSEALDHP</sequence>
<dbReference type="EMBL" id="BMLS01000004">
    <property type="protein sequence ID" value="GGO71691.1"/>
    <property type="molecule type" value="Genomic_DNA"/>
</dbReference>
<keyword evidence="3" id="KW-1003">Cell membrane</keyword>
<proteinExistence type="predicted"/>
<accession>A0A917Z321</accession>
<dbReference type="InterPro" id="IPR002416">
    <property type="entry name" value="T2SS_protein-GspH"/>
</dbReference>
<evidence type="ECO:0000256" key="5">
    <source>
        <dbReference type="ARBA" id="ARBA00022519"/>
    </source>
</evidence>
<evidence type="ECO:0000256" key="7">
    <source>
        <dbReference type="ARBA" id="ARBA00022989"/>
    </source>
</evidence>
<name>A0A917Z321_9ALTE</name>
<reference evidence="11" key="1">
    <citation type="journal article" date="2014" name="Int. J. Syst. Evol. Microbiol.">
        <title>Complete genome sequence of Corynebacterium casei LMG S-19264T (=DSM 44701T), isolated from a smear-ripened cheese.</title>
        <authorList>
            <consortium name="US DOE Joint Genome Institute (JGI-PGF)"/>
            <person name="Walter F."/>
            <person name="Albersmeier A."/>
            <person name="Kalinowski J."/>
            <person name="Ruckert C."/>
        </authorList>
    </citation>
    <scope>NUCLEOTIDE SEQUENCE</scope>
    <source>
        <strain evidence="11">CGMCC 1.7086</strain>
    </source>
</reference>
<evidence type="ECO:0000313" key="12">
    <source>
        <dbReference type="Proteomes" id="UP000606935"/>
    </source>
</evidence>
<comment type="caution">
    <text evidence="11">The sequence shown here is derived from an EMBL/GenBank/DDBJ whole genome shotgun (WGS) entry which is preliminary data.</text>
</comment>
<dbReference type="NCBIfam" id="TIGR02532">
    <property type="entry name" value="IV_pilin_GFxxxE"/>
    <property type="match status" value="1"/>
</dbReference>
<evidence type="ECO:0000256" key="6">
    <source>
        <dbReference type="ARBA" id="ARBA00022692"/>
    </source>
</evidence>
<dbReference type="Proteomes" id="UP000606935">
    <property type="component" value="Unassembled WGS sequence"/>
</dbReference>
<dbReference type="Gene3D" id="3.55.40.10">
    <property type="entry name" value="minor pseudopilin epsh domain"/>
    <property type="match status" value="1"/>
</dbReference>
<keyword evidence="5" id="KW-0997">Cell inner membrane</keyword>
<keyword evidence="7 10" id="KW-1133">Transmembrane helix</keyword>
<evidence type="ECO:0000256" key="4">
    <source>
        <dbReference type="ARBA" id="ARBA00022481"/>
    </source>
</evidence>
<evidence type="ECO:0000256" key="9">
    <source>
        <dbReference type="ARBA" id="ARBA00030775"/>
    </source>
</evidence>
<keyword evidence="6 10" id="KW-0812">Transmembrane</keyword>
<reference evidence="11" key="2">
    <citation type="submission" date="2020-09" db="EMBL/GenBank/DDBJ databases">
        <authorList>
            <person name="Sun Q."/>
            <person name="Zhou Y."/>
        </authorList>
    </citation>
    <scope>NUCLEOTIDE SEQUENCE</scope>
    <source>
        <strain evidence="11">CGMCC 1.7086</strain>
    </source>
</reference>
<dbReference type="PROSITE" id="PS00409">
    <property type="entry name" value="PROKAR_NTER_METHYL"/>
    <property type="match status" value="1"/>
</dbReference>
<feature type="transmembrane region" description="Helical" evidence="10">
    <location>
        <begin position="20"/>
        <end position="39"/>
    </location>
</feature>
<dbReference type="SUPFAM" id="SSF54523">
    <property type="entry name" value="Pili subunits"/>
    <property type="match status" value="1"/>
</dbReference>
<dbReference type="GO" id="GO:0015628">
    <property type="term" value="P:protein secretion by the type II secretion system"/>
    <property type="evidence" value="ECO:0007669"/>
    <property type="project" value="InterPro"/>
</dbReference>
<evidence type="ECO:0000256" key="2">
    <source>
        <dbReference type="ARBA" id="ARBA00021549"/>
    </source>
</evidence>
<dbReference type="NCBIfam" id="TIGR01708">
    <property type="entry name" value="typeII_sec_gspH"/>
    <property type="match status" value="1"/>
</dbReference>
<dbReference type="InterPro" id="IPR045584">
    <property type="entry name" value="Pilin-like"/>
</dbReference>
<protein>
    <recommendedName>
        <fullName evidence="2">Type II secretion system protein H</fullName>
    </recommendedName>
    <alternativeName>
        <fullName evidence="9">General secretion pathway protein H</fullName>
    </alternativeName>
</protein>
<evidence type="ECO:0000256" key="1">
    <source>
        <dbReference type="ARBA" id="ARBA00004377"/>
    </source>
</evidence>
<comment type="subcellular location">
    <subcellularLocation>
        <location evidence="1">Cell inner membrane</location>
        <topology evidence="1">Single-pass membrane protein</topology>
    </subcellularLocation>
</comment>
<dbReference type="GO" id="GO:0015627">
    <property type="term" value="C:type II protein secretion system complex"/>
    <property type="evidence" value="ECO:0007669"/>
    <property type="project" value="InterPro"/>
</dbReference>
<dbReference type="AlphaFoldDB" id="A0A917Z321"/>
<gene>
    <name evidence="11" type="primary">gspH</name>
    <name evidence="11" type="ORF">GCM10010982_28070</name>
</gene>
<dbReference type="PRINTS" id="PR00885">
    <property type="entry name" value="BCTERIALGSPH"/>
</dbReference>
<evidence type="ECO:0000256" key="10">
    <source>
        <dbReference type="SAM" id="Phobius"/>
    </source>
</evidence>
<dbReference type="Pfam" id="PF07963">
    <property type="entry name" value="N_methyl"/>
    <property type="match status" value="1"/>
</dbReference>
<keyword evidence="12" id="KW-1185">Reference proteome</keyword>
<dbReference type="GO" id="GO:0005886">
    <property type="term" value="C:plasma membrane"/>
    <property type="evidence" value="ECO:0007669"/>
    <property type="project" value="UniProtKB-SubCell"/>
</dbReference>
<evidence type="ECO:0000256" key="8">
    <source>
        <dbReference type="ARBA" id="ARBA00023136"/>
    </source>
</evidence>
<keyword evidence="8 10" id="KW-0472">Membrane</keyword>